<keyword evidence="3" id="KW-1185">Reference proteome</keyword>
<sequence>MLSWTSEVYTIYGQPHKMSRLIFVGVFLIVSISRVLAYPYFLSPNEEFNVNDKHPKYHEQLDIPYWVKVIITVVLVLLGGLFAGKSLRS</sequence>
<dbReference type="Proteomes" id="UP000266673">
    <property type="component" value="Unassembled WGS sequence"/>
</dbReference>
<feature type="transmembrane region" description="Helical" evidence="1">
    <location>
        <begin position="21"/>
        <end position="43"/>
    </location>
</feature>
<accession>A0A397VCN4</accession>
<keyword evidence="1" id="KW-0472">Membrane</keyword>
<evidence type="ECO:0000313" key="2">
    <source>
        <dbReference type="EMBL" id="RIB19762.1"/>
    </source>
</evidence>
<name>A0A397VCN4_9GLOM</name>
<dbReference type="EMBL" id="QKWP01000454">
    <property type="protein sequence ID" value="RIB19762.1"/>
    <property type="molecule type" value="Genomic_DNA"/>
</dbReference>
<keyword evidence="1" id="KW-1133">Transmembrane helix</keyword>
<keyword evidence="1" id="KW-0812">Transmembrane</keyword>
<gene>
    <name evidence="2" type="ORF">C2G38_1242647</name>
</gene>
<proteinExistence type="predicted"/>
<evidence type="ECO:0000313" key="3">
    <source>
        <dbReference type="Proteomes" id="UP000266673"/>
    </source>
</evidence>
<evidence type="ECO:0000256" key="1">
    <source>
        <dbReference type="SAM" id="Phobius"/>
    </source>
</evidence>
<comment type="caution">
    <text evidence="2">The sequence shown here is derived from an EMBL/GenBank/DDBJ whole genome shotgun (WGS) entry which is preliminary data.</text>
</comment>
<reference evidence="2 3" key="1">
    <citation type="submission" date="2018-06" db="EMBL/GenBank/DDBJ databases">
        <title>Comparative genomics reveals the genomic features of Rhizophagus irregularis, R. cerebriforme, R. diaphanum and Gigaspora rosea, and their symbiotic lifestyle signature.</title>
        <authorList>
            <person name="Morin E."/>
            <person name="San Clemente H."/>
            <person name="Chen E.C.H."/>
            <person name="De La Providencia I."/>
            <person name="Hainaut M."/>
            <person name="Kuo A."/>
            <person name="Kohler A."/>
            <person name="Murat C."/>
            <person name="Tang N."/>
            <person name="Roy S."/>
            <person name="Loubradou J."/>
            <person name="Henrissat B."/>
            <person name="Grigoriev I.V."/>
            <person name="Corradi N."/>
            <person name="Roux C."/>
            <person name="Martin F.M."/>
        </authorList>
    </citation>
    <scope>NUCLEOTIDE SEQUENCE [LARGE SCALE GENOMIC DNA]</scope>
    <source>
        <strain evidence="2 3">DAOM 194757</strain>
    </source>
</reference>
<dbReference type="AlphaFoldDB" id="A0A397VCN4"/>
<feature type="transmembrane region" description="Helical" evidence="1">
    <location>
        <begin position="63"/>
        <end position="83"/>
    </location>
</feature>
<protein>
    <submittedName>
        <fullName evidence="2">Uncharacterized protein</fullName>
    </submittedName>
</protein>
<organism evidence="2 3">
    <name type="scientific">Gigaspora rosea</name>
    <dbReference type="NCBI Taxonomy" id="44941"/>
    <lineage>
        <taxon>Eukaryota</taxon>
        <taxon>Fungi</taxon>
        <taxon>Fungi incertae sedis</taxon>
        <taxon>Mucoromycota</taxon>
        <taxon>Glomeromycotina</taxon>
        <taxon>Glomeromycetes</taxon>
        <taxon>Diversisporales</taxon>
        <taxon>Gigasporaceae</taxon>
        <taxon>Gigaspora</taxon>
    </lineage>
</organism>